<evidence type="ECO:0000313" key="16">
    <source>
        <dbReference type="Proteomes" id="UP000190285"/>
    </source>
</evidence>
<dbReference type="OrthoDB" id="9810181at2"/>
<feature type="transmembrane region" description="Helical" evidence="14">
    <location>
        <begin position="37"/>
        <end position="63"/>
    </location>
</feature>
<dbReference type="Gene3D" id="1.20.1730.10">
    <property type="entry name" value="Sodium/glucose cotransporter"/>
    <property type="match status" value="1"/>
</dbReference>
<keyword evidence="4" id="KW-1003">Cell membrane</keyword>
<keyword evidence="16" id="KW-1185">Reference proteome</keyword>
<dbReference type="PANTHER" id="PTHR48086">
    <property type="entry name" value="SODIUM/PROLINE SYMPORTER-RELATED"/>
    <property type="match status" value="1"/>
</dbReference>
<gene>
    <name evidence="15" type="ORF">SAMN02194393_03736</name>
</gene>
<evidence type="ECO:0000256" key="2">
    <source>
        <dbReference type="ARBA" id="ARBA00006434"/>
    </source>
</evidence>
<evidence type="ECO:0000313" key="15">
    <source>
        <dbReference type="EMBL" id="SKC82263.1"/>
    </source>
</evidence>
<feature type="transmembrane region" description="Helical" evidence="14">
    <location>
        <begin position="385"/>
        <end position="402"/>
    </location>
</feature>
<feature type="transmembrane region" description="Helical" evidence="14">
    <location>
        <begin position="6"/>
        <end position="25"/>
    </location>
</feature>
<dbReference type="Pfam" id="PF00474">
    <property type="entry name" value="SSF"/>
    <property type="match status" value="1"/>
</dbReference>
<keyword evidence="11" id="KW-0739">Sodium transport</keyword>
<proteinExistence type="inferred from homology"/>
<dbReference type="EMBL" id="FUZT01000009">
    <property type="protein sequence ID" value="SKC82263.1"/>
    <property type="molecule type" value="Genomic_DNA"/>
</dbReference>
<feature type="transmembrane region" description="Helical" evidence="14">
    <location>
        <begin position="244"/>
        <end position="265"/>
    </location>
</feature>
<keyword evidence="8" id="KW-0915">Sodium</keyword>
<feature type="transmembrane region" description="Helical" evidence="14">
    <location>
        <begin position="126"/>
        <end position="151"/>
    </location>
</feature>
<dbReference type="AlphaFoldDB" id="A0A1T5M287"/>
<feature type="transmembrane region" description="Helical" evidence="14">
    <location>
        <begin position="69"/>
        <end position="94"/>
    </location>
</feature>
<keyword evidence="3" id="KW-0813">Transport</keyword>
<evidence type="ECO:0000256" key="10">
    <source>
        <dbReference type="ARBA" id="ARBA00023136"/>
    </source>
</evidence>
<name>A0A1T5M287_9FIRM</name>
<evidence type="ECO:0000256" key="6">
    <source>
        <dbReference type="ARBA" id="ARBA00022847"/>
    </source>
</evidence>
<dbReference type="InterPro" id="IPR038377">
    <property type="entry name" value="Na/Glc_symporter_sf"/>
</dbReference>
<evidence type="ECO:0000256" key="8">
    <source>
        <dbReference type="ARBA" id="ARBA00023053"/>
    </source>
</evidence>
<evidence type="ECO:0000256" key="1">
    <source>
        <dbReference type="ARBA" id="ARBA00004651"/>
    </source>
</evidence>
<feature type="transmembrane region" description="Helical" evidence="14">
    <location>
        <begin position="188"/>
        <end position="207"/>
    </location>
</feature>
<evidence type="ECO:0000256" key="9">
    <source>
        <dbReference type="ARBA" id="ARBA00023065"/>
    </source>
</evidence>
<dbReference type="GO" id="GO:0015293">
    <property type="term" value="F:symporter activity"/>
    <property type="evidence" value="ECO:0007669"/>
    <property type="project" value="UniProtKB-KW"/>
</dbReference>
<evidence type="ECO:0000256" key="5">
    <source>
        <dbReference type="ARBA" id="ARBA00022692"/>
    </source>
</evidence>
<feature type="transmembrane region" description="Helical" evidence="14">
    <location>
        <begin position="470"/>
        <end position="490"/>
    </location>
</feature>
<dbReference type="GO" id="GO:0006814">
    <property type="term" value="P:sodium ion transport"/>
    <property type="evidence" value="ECO:0007669"/>
    <property type="project" value="UniProtKB-KW"/>
</dbReference>
<comment type="subcellular location">
    <subcellularLocation>
        <location evidence="1">Cell membrane</location>
        <topology evidence="1">Multi-pass membrane protein</topology>
    </subcellularLocation>
</comment>
<protein>
    <submittedName>
        <fullName evidence="15">Na+/proline symporter</fullName>
    </submittedName>
</protein>
<evidence type="ECO:0000256" key="4">
    <source>
        <dbReference type="ARBA" id="ARBA00022475"/>
    </source>
</evidence>
<accession>A0A1T5M287</accession>
<feature type="transmembrane region" description="Helical" evidence="14">
    <location>
        <begin position="157"/>
        <end position="176"/>
    </location>
</feature>
<evidence type="ECO:0000256" key="3">
    <source>
        <dbReference type="ARBA" id="ARBA00022448"/>
    </source>
</evidence>
<dbReference type="InterPro" id="IPR001734">
    <property type="entry name" value="Na/solute_symporter"/>
</dbReference>
<comment type="similarity">
    <text evidence="2 13">Belongs to the sodium:solute symporter (SSF) (TC 2.A.21) family.</text>
</comment>
<dbReference type="Proteomes" id="UP000190285">
    <property type="component" value="Unassembled WGS sequence"/>
</dbReference>
<evidence type="ECO:0000256" key="13">
    <source>
        <dbReference type="RuleBase" id="RU362091"/>
    </source>
</evidence>
<evidence type="ECO:0000256" key="7">
    <source>
        <dbReference type="ARBA" id="ARBA00022989"/>
    </source>
</evidence>
<keyword evidence="6" id="KW-0769">Symport</keyword>
<dbReference type="PANTHER" id="PTHR48086:SF3">
    <property type="entry name" value="SODIUM_PROLINE SYMPORTER"/>
    <property type="match status" value="1"/>
</dbReference>
<evidence type="ECO:0000256" key="12">
    <source>
        <dbReference type="ARBA" id="ARBA00033708"/>
    </source>
</evidence>
<feature type="transmembrane region" description="Helical" evidence="14">
    <location>
        <begin position="286"/>
        <end position="312"/>
    </location>
</feature>
<dbReference type="PROSITE" id="PS50283">
    <property type="entry name" value="NA_SOLUT_SYMP_3"/>
    <property type="match status" value="1"/>
</dbReference>
<comment type="catalytic activity">
    <reaction evidence="12">
        <text>L-proline(in) + Na(+)(in) = L-proline(out) + Na(+)(out)</text>
        <dbReference type="Rhea" id="RHEA:28967"/>
        <dbReference type="ChEBI" id="CHEBI:29101"/>
        <dbReference type="ChEBI" id="CHEBI:60039"/>
    </reaction>
</comment>
<keyword evidence="10 14" id="KW-0472">Membrane</keyword>
<dbReference type="RefSeq" id="WP_079493632.1">
    <property type="nucleotide sequence ID" value="NZ_FUZT01000009.1"/>
</dbReference>
<sequence>MSSGVKYLIMAFSLGMIVVSFIIGWTAKKKASDAQSFFGGTALFGPISVSLSTVAAVASAFAVVGVPGIIYSFGNTMTLWMLSSAAFAMAYFAIGKKIRAMAEVAPIASLGDIADLRFNNHRGIKATLSIVLFIGAIAYLASQISATSALFAHLLGWNPMVAGFFIFGILTVYTAISGEVGGVLTQAFQGLIMVVAGIIMIAAFFSITNGFGSVVEVVSTAGKVTATVDGQEVTKAFSPGMMNAWGILPGSIAMTWMFIPILGTMGQPQVLTRMYALKNPKDMPKLGLYAAVGHMIVGFFAVTMAYAALYLVGKGIIPPLVKGDNAIFAVADYVGVYAQLFVYAAILAASMSTASMFLTLSSNIISRDLPSALGKELDSKKQIKISRVITFVIGIFAILFALTSGEAVAILGTFGWGTLMSATFPVFITGLLWKRASSQGVYAGLITALILNITALVLDRTGFKWPGGLPWYVNVITAALVVTVAVSLFTKGATEKELDKRVEAVIDL</sequence>
<keyword evidence="5 14" id="KW-0812">Transmembrane</keyword>
<dbReference type="STRING" id="36842.SAMN02194393_03736"/>
<dbReference type="GO" id="GO:0005886">
    <property type="term" value="C:plasma membrane"/>
    <property type="evidence" value="ECO:0007669"/>
    <property type="project" value="UniProtKB-SubCell"/>
</dbReference>
<feature type="transmembrane region" description="Helical" evidence="14">
    <location>
        <begin position="440"/>
        <end position="458"/>
    </location>
</feature>
<keyword evidence="9" id="KW-0406">Ion transport</keyword>
<dbReference type="InterPro" id="IPR050277">
    <property type="entry name" value="Sodium:Solute_Symporter"/>
</dbReference>
<reference evidence="15 16" key="1">
    <citation type="submission" date="2017-02" db="EMBL/GenBank/DDBJ databases">
        <authorList>
            <person name="Peterson S.W."/>
        </authorList>
    </citation>
    <scope>NUCLEOTIDE SEQUENCE [LARGE SCALE GENOMIC DNA]</scope>
    <source>
        <strain evidence="15 16">M1</strain>
    </source>
</reference>
<organism evidence="15 16">
    <name type="scientific">Maledivibacter halophilus</name>
    <dbReference type="NCBI Taxonomy" id="36842"/>
    <lineage>
        <taxon>Bacteria</taxon>
        <taxon>Bacillati</taxon>
        <taxon>Bacillota</taxon>
        <taxon>Clostridia</taxon>
        <taxon>Peptostreptococcales</taxon>
        <taxon>Caminicellaceae</taxon>
        <taxon>Maledivibacter</taxon>
    </lineage>
</organism>
<evidence type="ECO:0000256" key="14">
    <source>
        <dbReference type="SAM" id="Phobius"/>
    </source>
</evidence>
<evidence type="ECO:0000256" key="11">
    <source>
        <dbReference type="ARBA" id="ARBA00023201"/>
    </source>
</evidence>
<keyword evidence="7 14" id="KW-1133">Transmembrane helix</keyword>
<feature type="transmembrane region" description="Helical" evidence="14">
    <location>
        <begin position="408"/>
        <end position="433"/>
    </location>
</feature>